<keyword evidence="1" id="KW-0805">Transcription regulation</keyword>
<dbReference type="CDD" id="cd01543">
    <property type="entry name" value="PBP1_XylR"/>
    <property type="match status" value="1"/>
</dbReference>
<evidence type="ECO:0000256" key="2">
    <source>
        <dbReference type="ARBA" id="ARBA00023125"/>
    </source>
</evidence>
<dbReference type="GO" id="GO:0000976">
    <property type="term" value="F:transcription cis-regulatory region binding"/>
    <property type="evidence" value="ECO:0007669"/>
    <property type="project" value="TreeGrafter"/>
</dbReference>
<dbReference type="Proteomes" id="UP000617628">
    <property type="component" value="Unassembled WGS sequence"/>
</dbReference>
<dbReference type="Pfam" id="PF12833">
    <property type="entry name" value="HTH_18"/>
    <property type="match status" value="1"/>
</dbReference>
<evidence type="ECO:0000259" key="4">
    <source>
        <dbReference type="PROSITE" id="PS01124"/>
    </source>
</evidence>
<dbReference type="EMBL" id="JAENIL010000032">
    <property type="protein sequence ID" value="MBK1878599.1"/>
    <property type="molecule type" value="Genomic_DNA"/>
</dbReference>
<dbReference type="InterPro" id="IPR028082">
    <property type="entry name" value="Peripla_BP_I"/>
</dbReference>
<keyword evidence="6" id="KW-1185">Reference proteome</keyword>
<dbReference type="AlphaFoldDB" id="A0A934VSK3"/>
<dbReference type="SUPFAM" id="SSF53822">
    <property type="entry name" value="Periplasmic binding protein-like I"/>
    <property type="match status" value="1"/>
</dbReference>
<accession>A0A934VSK3</accession>
<dbReference type="InterPro" id="IPR046335">
    <property type="entry name" value="LacI/GalR-like_sensor"/>
</dbReference>
<dbReference type="SMART" id="SM00342">
    <property type="entry name" value="HTH_ARAC"/>
    <property type="match status" value="1"/>
</dbReference>
<gene>
    <name evidence="5" type="ORF">JIN87_17090</name>
</gene>
<dbReference type="SUPFAM" id="SSF46689">
    <property type="entry name" value="Homeodomain-like"/>
    <property type="match status" value="1"/>
</dbReference>
<dbReference type="PROSITE" id="PS01124">
    <property type="entry name" value="HTH_ARAC_FAMILY_2"/>
    <property type="match status" value="1"/>
</dbReference>
<name>A0A934VSK3_9BACT</name>
<dbReference type="RefSeq" id="WP_200356811.1">
    <property type="nucleotide sequence ID" value="NZ_JAENIL010000032.1"/>
</dbReference>
<organism evidence="5 6">
    <name type="scientific">Pelagicoccus mobilis</name>
    <dbReference type="NCBI Taxonomy" id="415221"/>
    <lineage>
        <taxon>Bacteria</taxon>
        <taxon>Pseudomonadati</taxon>
        <taxon>Verrucomicrobiota</taxon>
        <taxon>Opitutia</taxon>
        <taxon>Puniceicoccales</taxon>
        <taxon>Pelagicoccaceae</taxon>
        <taxon>Pelagicoccus</taxon>
    </lineage>
</organism>
<dbReference type="Gene3D" id="3.40.50.2300">
    <property type="match status" value="2"/>
</dbReference>
<sequence length="381" mass="42252">MSSHENIPKVAILVSTTNEWGRRLIKGILAYVKEVGPWHLYISESTPREPKELPKGWSGDGIIARVTTPELAQNIRDAGLPIVNVADTPLEGFSAPVIRTDDAIGADMAIRHFVDRGLRNVAFIGPAGNPNTTWYANTFQSNADSADLSFNLFRPRSDAPDEAQALIGWLKQLPKPVGVLAWGHHFAREVVDCCLAANISVPHDVAVLSGGYDELLSHACFPALSGILSPTDQIGYKAASLLHEQMQGKQVSSEPIYLPPRGIIEHLSTDTLAVEDPKLVQVVEFLQANAFKNISMTDILKAVPMARRSLERRFQKAFGRSLIDEIRRIRINKARTLLAETNLPMQDIAEICGYATYNYLTHVFKKTTGSTPRDYRKQFRM</sequence>
<dbReference type="PANTHER" id="PTHR30146">
    <property type="entry name" value="LACI-RELATED TRANSCRIPTIONAL REPRESSOR"/>
    <property type="match status" value="1"/>
</dbReference>
<comment type="caution">
    <text evidence="5">The sequence shown here is derived from an EMBL/GenBank/DDBJ whole genome shotgun (WGS) entry which is preliminary data.</text>
</comment>
<protein>
    <submittedName>
        <fullName evidence="5">DNA-binding transcriptional regulator</fullName>
    </submittedName>
</protein>
<evidence type="ECO:0000256" key="1">
    <source>
        <dbReference type="ARBA" id="ARBA00023015"/>
    </source>
</evidence>
<evidence type="ECO:0000313" key="6">
    <source>
        <dbReference type="Proteomes" id="UP000617628"/>
    </source>
</evidence>
<dbReference type="InterPro" id="IPR054031">
    <property type="entry name" value="XylR_PBP1"/>
</dbReference>
<dbReference type="PROSITE" id="PS00041">
    <property type="entry name" value="HTH_ARAC_FAMILY_1"/>
    <property type="match status" value="1"/>
</dbReference>
<dbReference type="Pfam" id="PF13377">
    <property type="entry name" value="Peripla_BP_3"/>
    <property type="match status" value="1"/>
</dbReference>
<evidence type="ECO:0000256" key="3">
    <source>
        <dbReference type="ARBA" id="ARBA00023163"/>
    </source>
</evidence>
<feature type="domain" description="HTH araC/xylS-type" evidence="4">
    <location>
        <begin position="280"/>
        <end position="378"/>
    </location>
</feature>
<proteinExistence type="predicted"/>
<dbReference type="InterPro" id="IPR018062">
    <property type="entry name" value="HTH_AraC-typ_CS"/>
</dbReference>
<dbReference type="PANTHER" id="PTHR30146:SF24">
    <property type="entry name" value="XYLOSE OPERON REGULATORY PROTEIN"/>
    <property type="match status" value="1"/>
</dbReference>
<dbReference type="InterPro" id="IPR009057">
    <property type="entry name" value="Homeodomain-like_sf"/>
</dbReference>
<dbReference type="Gene3D" id="1.10.10.60">
    <property type="entry name" value="Homeodomain-like"/>
    <property type="match status" value="1"/>
</dbReference>
<dbReference type="Pfam" id="PF22177">
    <property type="entry name" value="PBP1_XylR"/>
    <property type="match status" value="1"/>
</dbReference>
<dbReference type="InterPro" id="IPR018060">
    <property type="entry name" value="HTH_AraC"/>
</dbReference>
<dbReference type="GO" id="GO:0003700">
    <property type="term" value="F:DNA-binding transcription factor activity"/>
    <property type="evidence" value="ECO:0007669"/>
    <property type="project" value="InterPro"/>
</dbReference>
<reference evidence="5" key="1">
    <citation type="submission" date="2021-01" db="EMBL/GenBank/DDBJ databases">
        <title>Modified the classification status of verrucomicrobia.</title>
        <authorList>
            <person name="Feng X."/>
        </authorList>
    </citation>
    <scope>NUCLEOTIDE SEQUENCE</scope>
    <source>
        <strain evidence="5">KCTC 13126</strain>
    </source>
</reference>
<keyword evidence="2 5" id="KW-0238">DNA-binding</keyword>
<keyword evidence="3" id="KW-0804">Transcription</keyword>
<evidence type="ECO:0000313" key="5">
    <source>
        <dbReference type="EMBL" id="MBK1878599.1"/>
    </source>
</evidence>